<reference evidence="3 4" key="1">
    <citation type="submission" date="2020-07" db="EMBL/GenBank/DDBJ databases">
        <title>Organ Donor 1.</title>
        <authorList>
            <person name="Marsh A.J."/>
            <person name="Azcarate-Peril M.A."/>
        </authorList>
    </citation>
    <scope>NUCLEOTIDE SEQUENCE [LARGE SCALE GENOMIC DNA]</scope>
    <source>
        <strain evidence="3 4">AMC0717</strain>
    </source>
</reference>
<organism evidence="3 4">
    <name type="scientific">Eubacterium callanderi</name>
    <dbReference type="NCBI Taxonomy" id="53442"/>
    <lineage>
        <taxon>Bacteria</taxon>
        <taxon>Bacillati</taxon>
        <taxon>Bacillota</taxon>
        <taxon>Clostridia</taxon>
        <taxon>Eubacteriales</taxon>
        <taxon>Eubacteriaceae</taxon>
        <taxon>Eubacterium</taxon>
    </lineage>
</organism>
<dbReference type="AlphaFoldDB" id="A0A853JKX7"/>
<accession>A0A853JKX7</accession>
<dbReference type="GO" id="GO:0006107">
    <property type="term" value="P:oxaloacetate metabolic process"/>
    <property type="evidence" value="ECO:0007669"/>
    <property type="project" value="TreeGrafter"/>
</dbReference>
<dbReference type="InterPro" id="IPR003010">
    <property type="entry name" value="C-N_Hydrolase"/>
</dbReference>
<dbReference type="PROSITE" id="PS50263">
    <property type="entry name" value="CN_HYDROLASE"/>
    <property type="match status" value="1"/>
</dbReference>
<keyword evidence="1 3" id="KW-0378">Hydrolase</keyword>
<dbReference type="PANTHER" id="PTHR23088:SF30">
    <property type="entry name" value="OMEGA-AMIDASE NIT2"/>
    <property type="match status" value="1"/>
</dbReference>
<dbReference type="Gene3D" id="3.60.110.10">
    <property type="entry name" value="Carbon-nitrogen hydrolase"/>
    <property type="match status" value="1"/>
</dbReference>
<evidence type="ECO:0000259" key="2">
    <source>
        <dbReference type="PROSITE" id="PS50263"/>
    </source>
</evidence>
<proteinExistence type="predicted"/>
<dbReference type="InterPro" id="IPR036526">
    <property type="entry name" value="C-N_Hydrolase_sf"/>
</dbReference>
<evidence type="ECO:0000256" key="1">
    <source>
        <dbReference type="ARBA" id="ARBA00022801"/>
    </source>
</evidence>
<dbReference type="CDD" id="cd07572">
    <property type="entry name" value="nit"/>
    <property type="match status" value="1"/>
</dbReference>
<protein>
    <submittedName>
        <fullName evidence="3">Carbon-nitrogen hydrolase family protein</fullName>
    </submittedName>
</protein>
<feature type="domain" description="CN hydrolase" evidence="2">
    <location>
        <begin position="11"/>
        <end position="255"/>
    </location>
</feature>
<dbReference type="GO" id="GO:0050152">
    <property type="term" value="F:omega-amidase activity"/>
    <property type="evidence" value="ECO:0007669"/>
    <property type="project" value="TreeGrafter"/>
</dbReference>
<gene>
    <name evidence="3" type="ORF">H0N91_04275</name>
</gene>
<dbReference type="InterPro" id="IPR045254">
    <property type="entry name" value="Nit1/2_C-N_Hydrolase"/>
</dbReference>
<name>A0A853JKX7_9FIRM</name>
<evidence type="ECO:0000313" key="3">
    <source>
        <dbReference type="EMBL" id="NZA37375.1"/>
    </source>
</evidence>
<dbReference type="SUPFAM" id="SSF56317">
    <property type="entry name" value="Carbon-nitrogen hydrolase"/>
    <property type="match status" value="1"/>
</dbReference>
<comment type="caution">
    <text evidence="3">The sequence shown here is derived from an EMBL/GenBank/DDBJ whole genome shotgun (WGS) entry which is preliminary data.</text>
</comment>
<evidence type="ECO:0000313" key="4">
    <source>
        <dbReference type="Proteomes" id="UP000586254"/>
    </source>
</evidence>
<dbReference type="Proteomes" id="UP000586254">
    <property type="component" value="Unassembled WGS sequence"/>
</dbReference>
<dbReference type="Pfam" id="PF00795">
    <property type="entry name" value="CN_hydrolase"/>
    <property type="match status" value="1"/>
</dbReference>
<dbReference type="GO" id="GO:0006528">
    <property type="term" value="P:asparagine metabolic process"/>
    <property type="evidence" value="ECO:0007669"/>
    <property type="project" value="TreeGrafter"/>
</dbReference>
<dbReference type="GO" id="GO:0006541">
    <property type="term" value="P:glutamine metabolic process"/>
    <property type="evidence" value="ECO:0007669"/>
    <property type="project" value="TreeGrafter"/>
</dbReference>
<dbReference type="EMBL" id="JACCKS010000004">
    <property type="protein sequence ID" value="NZA37375.1"/>
    <property type="molecule type" value="Genomic_DNA"/>
</dbReference>
<dbReference type="PANTHER" id="PTHR23088">
    <property type="entry name" value="NITRILASE-RELATED"/>
    <property type="match status" value="1"/>
</dbReference>
<sequence length="282" mass="30530">MAKKPEVPMKTKFACCQMPLTADKETNINTAEKMIRAAAADGAGMVLLPEMYVCPYAGSDFLTAAEPADGPANTLMSKLAGELGITLFAGSIPELENGHIYNSCFVFGPDGRLLGRHRKVHLFDVDVKNGISFKESHVLTSGDSITVVETPFGPVGVAVCFDIRFPEQFRIMAEHGAKLAVLPAAFNMTTGPAHWELALRSRAVDNQLYIAACSSARDEKAKYAAWGHSCVIGPWGDKIAGLDEKPGTVSVEIDTRVVDTVREELPILSARRTDLYSVEEIK</sequence>